<protein>
    <submittedName>
        <fullName evidence="1">Uncharacterized protein</fullName>
    </submittedName>
</protein>
<dbReference type="AlphaFoldDB" id="A0A420ILH2"/>
<accession>A0A420ILH2</accession>
<name>A0A420ILH2_9PEZI</name>
<dbReference type="EMBL" id="MCBR01007911">
    <property type="protein sequence ID" value="RKF75404.1"/>
    <property type="molecule type" value="Genomic_DNA"/>
</dbReference>
<evidence type="ECO:0000313" key="1">
    <source>
        <dbReference type="EMBL" id="RKF75404.1"/>
    </source>
</evidence>
<sequence length="65" mass="7601">MIMLNRDKANMMEVEALNLDLDRDFLEVQQLAFSLPVFYMRRGLNKNPIKRLPSISLELDNYGAQ</sequence>
<evidence type="ECO:0000313" key="2">
    <source>
        <dbReference type="Proteomes" id="UP000285405"/>
    </source>
</evidence>
<dbReference type="Proteomes" id="UP000285405">
    <property type="component" value="Unassembled WGS sequence"/>
</dbReference>
<reference evidence="1 2" key="1">
    <citation type="journal article" date="2018" name="BMC Genomics">
        <title>Comparative genome analyses reveal sequence features reflecting distinct modes of host-adaptation between dicot and monocot powdery mildew.</title>
        <authorList>
            <person name="Wu Y."/>
            <person name="Ma X."/>
            <person name="Pan Z."/>
            <person name="Kale S.D."/>
            <person name="Song Y."/>
            <person name="King H."/>
            <person name="Zhang Q."/>
            <person name="Presley C."/>
            <person name="Deng X."/>
            <person name="Wei C.I."/>
            <person name="Xiao S."/>
        </authorList>
    </citation>
    <scope>NUCLEOTIDE SEQUENCE [LARGE SCALE GENOMIC DNA]</scope>
    <source>
        <strain evidence="1">UCSC1</strain>
    </source>
</reference>
<gene>
    <name evidence="1" type="ORF">GcC1_079024</name>
</gene>
<proteinExistence type="predicted"/>
<comment type="caution">
    <text evidence="1">The sequence shown here is derived from an EMBL/GenBank/DDBJ whole genome shotgun (WGS) entry which is preliminary data.</text>
</comment>
<organism evidence="1 2">
    <name type="scientific">Golovinomyces cichoracearum</name>
    <dbReference type="NCBI Taxonomy" id="62708"/>
    <lineage>
        <taxon>Eukaryota</taxon>
        <taxon>Fungi</taxon>
        <taxon>Dikarya</taxon>
        <taxon>Ascomycota</taxon>
        <taxon>Pezizomycotina</taxon>
        <taxon>Leotiomycetes</taxon>
        <taxon>Erysiphales</taxon>
        <taxon>Erysiphaceae</taxon>
        <taxon>Golovinomyces</taxon>
    </lineage>
</organism>